<dbReference type="InterPro" id="IPR042211">
    <property type="entry name" value="CRISPR-assoc_Cas1_N"/>
</dbReference>
<evidence type="ECO:0000256" key="1">
    <source>
        <dbReference type="ARBA" id="ARBA00022722"/>
    </source>
</evidence>
<keyword evidence="7 9" id="KW-0238">DNA-binding</keyword>
<proteinExistence type="inferred from homology"/>
<evidence type="ECO:0000256" key="4">
    <source>
        <dbReference type="ARBA" id="ARBA00022801"/>
    </source>
</evidence>
<dbReference type="InterPro" id="IPR019858">
    <property type="entry name" value="CRISPR-assoc_Cas1_HMARI/TNEAP"/>
</dbReference>
<dbReference type="NCBIfam" id="TIGR03641">
    <property type="entry name" value="cas1_HMARI"/>
    <property type="match status" value="1"/>
</dbReference>
<dbReference type="GO" id="GO:0051607">
    <property type="term" value="P:defense response to virus"/>
    <property type="evidence" value="ECO:0007669"/>
    <property type="project" value="UniProtKB-UniRule"/>
</dbReference>
<protein>
    <recommendedName>
        <fullName evidence="9">CRISPR-associated endonuclease Cas1</fullName>
        <ecNumber evidence="9">3.1.-.-</ecNumber>
    </recommendedName>
</protein>
<comment type="subunit">
    <text evidence="9">Homodimer, forms a heterotetramer with a Cas2 homodimer.</text>
</comment>
<evidence type="ECO:0000256" key="6">
    <source>
        <dbReference type="ARBA" id="ARBA00023118"/>
    </source>
</evidence>
<evidence type="ECO:0000256" key="5">
    <source>
        <dbReference type="ARBA" id="ARBA00022842"/>
    </source>
</evidence>
<evidence type="ECO:0000313" key="11">
    <source>
        <dbReference type="Proteomes" id="UP000242699"/>
    </source>
</evidence>
<dbReference type="InterPro" id="IPR042206">
    <property type="entry name" value="CRISPR-assoc_Cas1_C"/>
</dbReference>
<evidence type="ECO:0000256" key="9">
    <source>
        <dbReference type="HAMAP-Rule" id="MF_01470"/>
    </source>
</evidence>
<dbReference type="Pfam" id="PF01867">
    <property type="entry name" value="Cas_Cas1"/>
    <property type="match status" value="1"/>
</dbReference>
<dbReference type="GO" id="GO:0003677">
    <property type="term" value="F:DNA binding"/>
    <property type="evidence" value="ECO:0007669"/>
    <property type="project" value="UniProtKB-KW"/>
</dbReference>
<keyword evidence="5 9" id="KW-0460">Magnesium</keyword>
<keyword evidence="3 9" id="KW-0255">Endonuclease</keyword>
<dbReference type="PANTHER" id="PTHR43219">
    <property type="entry name" value="CRISPR-ASSOCIATED ENDONUCLEASE CAS1"/>
    <property type="match status" value="1"/>
</dbReference>
<dbReference type="GO" id="GO:0016787">
    <property type="term" value="F:hydrolase activity"/>
    <property type="evidence" value="ECO:0007669"/>
    <property type="project" value="UniProtKB-KW"/>
</dbReference>
<keyword evidence="1 9" id="KW-0540">Nuclease</keyword>
<feature type="binding site" evidence="9">
    <location>
        <position position="222"/>
    </location>
    <ligand>
        <name>Mn(2+)</name>
        <dbReference type="ChEBI" id="CHEBI:29035"/>
    </ligand>
</feature>
<evidence type="ECO:0000256" key="3">
    <source>
        <dbReference type="ARBA" id="ARBA00022759"/>
    </source>
</evidence>
<dbReference type="EMBL" id="PXYT01000031">
    <property type="protein sequence ID" value="PSR26897.1"/>
    <property type="molecule type" value="Genomic_DNA"/>
</dbReference>
<comment type="similarity">
    <text evidence="9">Belongs to the CRISPR-associated endonuclease Cas1 family.</text>
</comment>
<keyword evidence="6 9" id="KW-0051">Antiviral defense</keyword>
<accession>A0A2T2WXB8</accession>
<evidence type="ECO:0000256" key="8">
    <source>
        <dbReference type="ARBA" id="ARBA00023211"/>
    </source>
</evidence>
<dbReference type="NCBIfam" id="TIGR00287">
    <property type="entry name" value="cas1"/>
    <property type="match status" value="1"/>
</dbReference>
<gene>
    <name evidence="9" type="primary">cas1</name>
    <name evidence="10" type="ORF">C7B43_12730</name>
</gene>
<comment type="cofactor">
    <cofactor evidence="9">
        <name>Mg(2+)</name>
        <dbReference type="ChEBI" id="CHEBI:18420"/>
    </cofactor>
    <cofactor evidence="9">
        <name>Mn(2+)</name>
        <dbReference type="ChEBI" id="CHEBI:29035"/>
    </cofactor>
</comment>
<evidence type="ECO:0000256" key="2">
    <source>
        <dbReference type="ARBA" id="ARBA00022723"/>
    </source>
</evidence>
<dbReference type="AlphaFoldDB" id="A0A2T2WXB8"/>
<comment type="caution">
    <text evidence="10">The sequence shown here is derived from an EMBL/GenBank/DDBJ whole genome shotgun (WGS) entry which is preliminary data.</text>
</comment>
<sequence length="330" mass="38917">MERVVNVFSDGVFRRKGNTIVFETEKGKRYLPVESIREIFVHGEVDFNKRFLEFLSEKEITLHYFNHYGYYMGSFYPREHYNSGFMTLKQAESYLDPERRVILARSFVEGAAANILKILRYYASRGKDVDEIAQQIETLAQSFEKTSKIPELMAIEGNIRDLYYQGFDVILSGSGFSFQKRSRRPPANQLNALISFGNSMMYSVVLSEIYKTHLDPRIGYLHTTNDRRFSLHLDVAEIFKPIIVDRLIFTLVGRRMIALKDFARLEGGIVMSEKARKVFVEQFDERLRQVIRHRKIRKMVSYRRLIRLELYKLEKHLLGDEIYDPFVAQW</sequence>
<feature type="binding site" evidence="9">
    <location>
        <position position="237"/>
    </location>
    <ligand>
        <name>Mn(2+)</name>
        <dbReference type="ChEBI" id="CHEBI:29035"/>
    </ligand>
</feature>
<dbReference type="GO" id="GO:0046872">
    <property type="term" value="F:metal ion binding"/>
    <property type="evidence" value="ECO:0007669"/>
    <property type="project" value="UniProtKB-UniRule"/>
</dbReference>
<reference evidence="10 11" key="1">
    <citation type="journal article" date="2014" name="BMC Genomics">
        <title>Comparison of environmental and isolate Sulfobacillus genomes reveals diverse carbon, sulfur, nitrogen, and hydrogen metabolisms.</title>
        <authorList>
            <person name="Justice N.B."/>
            <person name="Norman A."/>
            <person name="Brown C.T."/>
            <person name="Singh A."/>
            <person name="Thomas B.C."/>
            <person name="Banfield J.F."/>
        </authorList>
    </citation>
    <scope>NUCLEOTIDE SEQUENCE [LARGE SCALE GENOMIC DNA]</scope>
    <source>
        <strain evidence="10">AMDSBA1</strain>
    </source>
</reference>
<evidence type="ECO:0000256" key="7">
    <source>
        <dbReference type="ARBA" id="ARBA00023125"/>
    </source>
</evidence>
<keyword evidence="8 9" id="KW-0464">Manganese</keyword>
<dbReference type="GO" id="GO:0043571">
    <property type="term" value="P:maintenance of CRISPR repeat elements"/>
    <property type="evidence" value="ECO:0007669"/>
    <property type="project" value="UniProtKB-UniRule"/>
</dbReference>
<dbReference type="CDD" id="cd09722">
    <property type="entry name" value="Cas1_I-B"/>
    <property type="match status" value="1"/>
</dbReference>
<name>A0A2T2WXB8_9FIRM</name>
<keyword evidence="4 9" id="KW-0378">Hydrolase</keyword>
<dbReference type="Gene3D" id="1.20.120.920">
    <property type="entry name" value="CRISPR-associated endonuclease Cas1, C-terminal domain"/>
    <property type="match status" value="1"/>
</dbReference>
<dbReference type="EC" id="3.1.-.-" evidence="9"/>
<dbReference type="InterPro" id="IPR002729">
    <property type="entry name" value="CRISPR-assoc_Cas1"/>
</dbReference>
<keyword evidence="2 9" id="KW-0479">Metal-binding</keyword>
<comment type="function">
    <text evidence="9">CRISPR (clustered regularly interspaced short palindromic repeat), is an adaptive immune system that provides protection against mobile genetic elements (viruses, transposable elements and conjugative plasmids). CRISPR clusters contain spacers, sequences complementary to antecedent mobile elements, and target invading nucleic acids. CRISPR clusters are transcribed and processed into CRISPR RNA (crRNA). Acts as a dsDNA endonuclease. Involved in the integration of spacer DNA into the CRISPR cassette.</text>
</comment>
<feature type="binding site" evidence="9">
    <location>
        <position position="156"/>
    </location>
    <ligand>
        <name>Mn(2+)</name>
        <dbReference type="ChEBI" id="CHEBI:29035"/>
    </ligand>
</feature>
<dbReference type="Gene3D" id="3.100.10.20">
    <property type="entry name" value="CRISPR-associated endonuclease Cas1, N-terminal domain"/>
    <property type="match status" value="1"/>
</dbReference>
<evidence type="ECO:0000313" key="10">
    <source>
        <dbReference type="EMBL" id="PSR26897.1"/>
    </source>
</evidence>
<dbReference type="GO" id="GO:0004520">
    <property type="term" value="F:DNA endonuclease activity"/>
    <property type="evidence" value="ECO:0007669"/>
    <property type="project" value="InterPro"/>
</dbReference>
<organism evidence="10 11">
    <name type="scientific">Sulfobacillus benefaciens</name>
    <dbReference type="NCBI Taxonomy" id="453960"/>
    <lineage>
        <taxon>Bacteria</taxon>
        <taxon>Bacillati</taxon>
        <taxon>Bacillota</taxon>
        <taxon>Clostridia</taxon>
        <taxon>Eubacteriales</taxon>
        <taxon>Clostridiales Family XVII. Incertae Sedis</taxon>
        <taxon>Sulfobacillus</taxon>
    </lineage>
</organism>
<dbReference type="Proteomes" id="UP000242699">
    <property type="component" value="Unassembled WGS sequence"/>
</dbReference>
<dbReference type="HAMAP" id="MF_01470">
    <property type="entry name" value="Cas1"/>
    <property type="match status" value="1"/>
</dbReference>
<dbReference type="PANTHER" id="PTHR43219:SF1">
    <property type="entry name" value="CRISPR-ASSOCIATED ENDONUCLEASE CAS1"/>
    <property type="match status" value="1"/>
</dbReference>